<dbReference type="AlphaFoldDB" id="A0A1F2PF78"/>
<organism evidence="1 2">
    <name type="scientific">Acetobacterium wieringae</name>
    <dbReference type="NCBI Taxonomy" id="52694"/>
    <lineage>
        <taxon>Bacteria</taxon>
        <taxon>Bacillati</taxon>
        <taxon>Bacillota</taxon>
        <taxon>Clostridia</taxon>
        <taxon>Eubacteriales</taxon>
        <taxon>Eubacteriaceae</taxon>
        <taxon>Acetobacterium</taxon>
    </lineage>
</organism>
<dbReference type="GO" id="GO:0008781">
    <property type="term" value="F:N-acylneuraminate cytidylyltransferase activity"/>
    <property type="evidence" value="ECO:0007669"/>
    <property type="project" value="UniProtKB-EC"/>
</dbReference>
<keyword evidence="1" id="KW-0548">Nucleotidyltransferase</keyword>
<dbReference type="EMBL" id="LKEU01000035">
    <property type="protein sequence ID" value="OFV70019.1"/>
    <property type="molecule type" value="Genomic_DNA"/>
</dbReference>
<dbReference type="Gene3D" id="3.90.550.10">
    <property type="entry name" value="Spore Coat Polysaccharide Biosynthesis Protein SpsA, Chain A"/>
    <property type="match status" value="1"/>
</dbReference>
<dbReference type="CDD" id="cd02513">
    <property type="entry name" value="CMP-NeuAc_Synthase"/>
    <property type="match status" value="1"/>
</dbReference>
<keyword evidence="1" id="KW-0808">Transferase</keyword>
<dbReference type="RefSeq" id="WP_070371923.1">
    <property type="nucleotide sequence ID" value="NZ_LKEU01000035.1"/>
</dbReference>
<dbReference type="InterPro" id="IPR029044">
    <property type="entry name" value="Nucleotide-diphossugar_trans"/>
</dbReference>
<dbReference type="EC" id="2.7.7.43" evidence="1"/>
<reference evidence="1 2" key="1">
    <citation type="submission" date="2015-09" db="EMBL/GenBank/DDBJ databases">
        <title>Genome sequence of Acetobacterium wieringae DSM 1911.</title>
        <authorList>
            <person name="Poehlein A."/>
            <person name="Bengelsdorf F.R."/>
            <person name="Schiel-Bengelsdorf B."/>
            <person name="Duerre P."/>
            <person name="Daniel R."/>
        </authorList>
    </citation>
    <scope>NUCLEOTIDE SEQUENCE [LARGE SCALE GENOMIC DNA]</scope>
    <source>
        <strain evidence="1 2">DSM 1911</strain>
    </source>
</reference>
<proteinExistence type="predicted"/>
<dbReference type="STRING" id="52694.ACWI_26610"/>
<dbReference type="Pfam" id="PF02348">
    <property type="entry name" value="CTP_transf_3"/>
    <property type="match status" value="1"/>
</dbReference>
<evidence type="ECO:0000313" key="1">
    <source>
        <dbReference type="EMBL" id="OFV70019.1"/>
    </source>
</evidence>
<dbReference type="Proteomes" id="UP000176244">
    <property type="component" value="Unassembled WGS sequence"/>
</dbReference>
<dbReference type="PANTHER" id="PTHR21485">
    <property type="entry name" value="HAD SUPERFAMILY MEMBERS CMAS AND KDSC"/>
    <property type="match status" value="1"/>
</dbReference>
<accession>A0A1F2PF78</accession>
<dbReference type="PANTHER" id="PTHR21485:SF6">
    <property type="entry name" value="N-ACYLNEURAMINATE CYTIDYLYLTRANSFERASE-RELATED"/>
    <property type="match status" value="1"/>
</dbReference>
<protein>
    <submittedName>
        <fullName evidence="1">N-acylneuraminate cytidylyltransferase</fullName>
        <ecNumber evidence="1">2.7.7.43</ecNumber>
    </submittedName>
</protein>
<evidence type="ECO:0000313" key="2">
    <source>
        <dbReference type="Proteomes" id="UP000176244"/>
    </source>
</evidence>
<dbReference type="InterPro" id="IPR050793">
    <property type="entry name" value="CMP-NeuNAc_synthase"/>
</dbReference>
<gene>
    <name evidence="1" type="primary">neuA</name>
    <name evidence="1" type="ORF">ACWI_26610</name>
</gene>
<dbReference type="OrthoDB" id="9805604at2"/>
<dbReference type="InterPro" id="IPR003329">
    <property type="entry name" value="Cytidylyl_trans"/>
</dbReference>
<comment type="caution">
    <text evidence="1">The sequence shown here is derived from an EMBL/GenBank/DDBJ whole genome shotgun (WGS) entry which is preliminary data.</text>
</comment>
<name>A0A1F2PF78_9FIRM</name>
<sequence>MNCLAIIPARSGSKGLKDKNIKLLNGKPLMAYSIEAAIKSKVFEKIIVSTDSQAYAEIAKEYGAEVPFLRPSHLAEDATATNDVIADLLERLSALGQVFKYFMILQPTSPLRTSDDIINAVKLINDKKANAVVSLCEVDHSPLYTGKVPEDLRIDGFIKKDIGYRRQELPKYYRLNGAIYLSKVDYFRKYQDFYKESCYAYLMDKEHSLDIDDEIDFLTAEIFQKHFS</sequence>
<dbReference type="SUPFAM" id="SSF53448">
    <property type="entry name" value="Nucleotide-diphospho-sugar transferases"/>
    <property type="match status" value="1"/>
</dbReference>